<gene>
    <name evidence="1" type="ORF">HPBE_LOCUS17936</name>
</gene>
<dbReference type="AlphaFoldDB" id="A0A183G7Y6"/>
<dbReference type="Proteomes" id="UP000050761">
    <property type="component" value="Unassembled WGS sequence"/>
</dbReference>
<name>A0A183G7Y6_HELPZ</name>
<reference evidence="1 2" key="1">
    <citation type="submission" date="2018-11" db="EMBL/GenBank/DDBJ databases">
        <authorList>
            <consortium name="Pathogen Informatics"/>
        </authorList>
    </citation>
    <scope>NUCLEOTIDE SEQUENCE [LARGE SCALE GENOMIC DNA]</scope>
</reference>
<evidence type="ECO:0000313" key="3">
    <source>
        <dbReference type="WBParaSite" id="HPBE_0001793701-mRNA-1"/>
    </source>
</evidence>
<evidence type="ECO:0000313" key="2">
    <source>
        <dbReference type="Proteomes" id="UP000050761"/>
    </source>
</evidence>
<organism evidence="2 3">
    <name type="scientific">Heligmosomoides polygyrus</name>
    <name type="common">Parasitic roundworm</name>
    <dbReference type="NCBI Taxonomy" id="6339"/>
    <lineage>
        <taxon>Eukaryota</taxon>
        <taxon>Metazoa</taxon>
        <taxon>Ecdysozoa</taxon>
        <taxon>Nematoda</taxon>
        <taxon>Chromadorea</taxon>
        <taxon>Rhabditida</taxon>
        <taxon>Rhabditina</taxon>
        <taxon>Rhabditomorpha</taxon>
        <taxon>Strongyloidea</taxon>
        <taxon>Heligmosomidae</taxon>
        <taxon>Heligmosomoides</taxon>
    </lineage>
</organism>
<protein>
    <submittedName>
        <fullName evidence="3">Zinc finger protein</fullName>
    </submittedName>
</protein>
<keyword evidence="2" id="KW-1185">Reference proteome</keyword>
<sequence length="75" mass="8353">MHSAGSLVSEEETITSKANFCRDDRKQWKFDPVKVDSEAATLCPACDKIRIYPTDSRQQLPSPRLLKNAGSMDPA</sequence>
<proteinExistence type="predicted"/>
<evidence type="ECO:0000313" key="1">
    <source>
        <dbReference type="EMBL" id="VDP10254.1"/>
    </source>
</evidence>
<reference evidence="3" key="2">
    <citation type="submission" date="2019-09" db="UniProtKB">
        <authorList>
            <consortium name="WormBaseParasite"/>
        </authorList>
    </citation>
    <scope>IDENTIFICATION</scope>
</reference>
<dbReference type="EMBL" id="UZAH01030359">
    <property type="protein sequence ID" value="VDP10254.1"/>
    <property type="molecule type" value="Genomic_DNA"/>
</dbReference>
<accession>A0A183G7Y6</accession>
<dbReference type="WBParaSite" id="HPBE_0001793701-mRNA-1">
    <property type="protein sequence ID" value="HPBE_0001793701-mRNA-1"/>
    <property type="gene ID" value="HPBE_0001793701"/>
</dbReference>
<accession>A0A3P8BVY5</accession>